<dbReference type="Proteomes" id="UP000829998">
    <property type="component" value="Chromosome"/>
</dbReference>
<gene>
    <name evidence="1" type="ORF">M0M44_20610</name>
</gene>
<dbReference type="EMBL" id="CP096829">
    <property type="protein sequence ID" value="UPZ15148.1"/>
    <property type="molecule type" value="Genomic_DNA"/>
</dbReference>
<proteinExistence type="predicted"/>
<dbReference type="RefSeq" id="WP_248727407.1">
    <property type="nucleotide sequence ID" value="NZ_CP096829.1"/>
</dbReference>
<protein>
    <submittedName>
        <fullName evidence="1">Gliding motility-associated C-terminal domain-containing protein</fullName>
    </submittedName>
</protein>
<reference evidence="1 2" key="1">
    <citation type="submission" date="2022-04" db="EMBL/GenBank/DDBJ databases">
        <authorList>
            <person name="Ra J.-S."/>
            <person name="Kim S.-B."/>
        </authorList>
    </citation>
    <scope>NUCLEOTIDE SEQUENCE [LARGE SCALE GENOMIC DNA]</scope>
    <source>
        <strain evidence="1 2">MMS21-Er5</strain>
    </source>
</reference>
<keyword evidence="2" id="KW-1185">Reference proteome</keyword>
<name>A0ABY4LS74_9FLAO</name>
<organism evidence="1 2">
    <name type="scientific">Flavobacterium humidisoli</name>
    <dbReference type="NCBI Taxonomy" id="2937442"/>
    <lineage>
        <taxon>Bacteria</taxon>
        <taxon>Pseudomonadati</taxon>
        <taxon>Bacteroidota</taxon>
        <taxon>Flavobacteriia</taxon>
        <taxon>Flavobacteriales</taxon>
        <taxon>Flavobacteriaceae</taxon>
        <taxon>Flavobacterium</taxon>
    </lineage>
</organism>
<evidence type="ECO:0000313" key="2">
    <source>
        <dbReference type="Proteomes" id="UP000829998"/>
    </source>
</evidence>
<dbReference type="NCBIfam" id="TIGR04131">
    <property type="entry name" value="Bac_Flav_CTERM"/>
    <property type="match status" value="1"/>
</dbReference>
<dbReference type="Pfam" id="PF13585">
    <property type="entry name" value="CHU_C"/>
    <property type="match status" value="1"/>
</dbReference>
<accession>A0ABY4LS74</accession>
<evidence type="ECO:0000313" key="1">
    <source>
        <dbReference type="EMBL" id="UPZ15148.1"/>
    </source>
</evidence>
<dbReference type="InterPro" id="IPR026341">
    <property type="entry name" value="T9SS_type_B"/>
</dbReference>
<sequence length="431" mass="48519">MENKDLYKVKLSDFKMVNKKGSYALGLFAGLFTCNMVHAQMVNNGEVKVADKTIMAVYMDYSNGTSGDFINDGETYIFQNWNNDGKVSYTPALNGKTYFEGKQQQLIEGTKQADFQNIIYDNVSALVPFDLTTKISVGKNSDYKNGIINALYENGKMIFLENAAHTSAGDQSFVDGKVEKRGNAEFQFPVGNELFFRPSYHAANSSLANVYTTQYFYKNSHPQYSHNSKDEDIVTINDKEYWVITQDQGSENIVLSLTLDHDTTPSGFFVQNDETELAIVRWNGTKWVNEHGILSEDIAGEAYSNLLTGTVSGYGIFTMALVKKTNDRDLGDVIVYNAVSPNDDGINDTFRIEGIDQYPDNTVEIYNRWGVKVFDAVSYNESDNMFKGYSDGRVTVKRGDKLPTGTYFYILKYNKKGKGEQKAGYLYINNQ</sequence>